<dbReference type="InterPro" id="IPR011166">
    <property type="entry name" value="Beta-eliminating_lyase"/>
</dbReference>
<dbReference type="InterPro" id="IPR015424">
    <property type="entry name" value="PyrdxlP-dep_Trfase"/>
</dbReference>
<dbReference type="NCBIfam" id="NF009709">
    <property type="entry name" value="PRK13238.1"/>
    <property type="match status" value="1"/>
</dbReference>
<comment type="cofactor">
    <cofactor evidence="1">
        <name>pyridoxal 5'-phosphate</name>
        <dbReference type="ChEBI" id="CHEBI:597326"/>
    </cofactor>
</comment>
<comment type="caution">
    <text evidence="6">The sequence shown here is derived from an EMBL/GenBank/DDBJ whole genome shotgun (WGS) entry which is preliminary data.</text>
</comment>
<dbReference type="SUPFAM" id="SSF53383">
    <property type="entry name" value="PLP-dependent transferases"/>
    <property type="match status" value="1"/>
</dbReference>
<comment type="similarity">
    <text evidence="2">Belongs to the beta-eliminating lyase family.</text>
</comment>
<reference evidence="7" key="1">
    <citation type="journal article" date="2019" name="Int. J. Syst. Evol. Microbiol.">
        <title>The Global Catalogue of Microorganisms (GCM) 10K type strain sequencing project: providing services to taxonomists for standard genome sequencing and annotation.</title>
        <authorList>
            <consortium name="The Broad Institute Genomics Platform"/>
            <consortium name="The Broad Institute Genome Sequencing Center for Infectious Disease"/>
            <person name="Wu L."/>
            <person name="Ma J."/>
        </authorList>
    </citation>
    <scope>NUCLEOTIDE SEQUENCE [LARGE SCALE GENOMIC DNA]</scope>
    <source>
        <strain evidence="7">CGMCC 4.7241</strain>
    </source>
</reference>
<evidence type="ECO:0000313" key="6">
    <source>
        <dbReference type="EMBL" id="MFC3761707.1"/>
    </source>
</evidence>
<evidence type="ECO:0000256" key="4">
    <source>
        <dbReference type="ARBA" id="ARBA00023239"/>
    </source>
</evidence>
<dbReference type="Pfam" id="PF01212">
    <property type="entry name" value="Beta_elim_lyase"/>
    <property type="match status" value="1"/>
</dbReference>
<evidence type="ECO:0000256" key="2">
    <source>
        <dbReference type="ARBA" id="ARBA00009721"/>
    </source>
</evidence>
<sequence>MRDITYSTIIEPFRIHSVEPMRMTSRSERAERLAEAGRNLFGLHVDDVLIDLLTDSGTGAMSNEQWAAIQRGNEGYAGAPSWYRFRDSVRELFPFEHLLPTHQGRAAEKILFGVVGGPGKVVPNNTHFDTTRANVEFSGAEAVDLVIPEGHEPRNRHPFKGNLDVAALDQLLASRAPDVPLVMVTITNNSGGGQPVSLANLRATREVCDKYGKPLFLDACRFAENAWFIKTREEGYADKPVADIVRELAALADGMTMSAKKDPLGNIGGWLAMNDDALAEECRTMGILTEGFPTYGGLAGRDLDAIAVGLREAVDEDYLRYRIRSTSYLGEALEKAGVPVVVPFGGHAIFIDARELLPHLPPLQYPGHALACALYVEGGVRSCEIGTVMFGMGTDGVERPAPMDLVRLAIPRRTYTQSHIDYTIEVVTHVAKHAEEIGGLRMVTQPKRLRHFTATFEPV</sequence>
<dbReference type="RefSeq" id="WP_205114348.1">
    <property type="nucleotide sequence ID" value="NZ_JAFBCM010000001.1"/>
</dbReference>
<evidence type="ECO:0000256" key="3">
    <source>
        <dbReference type="ARBA" id="ARBA00022898"/>
    </source>
</evidence>
<dbReference type="InterPro" id="IPR015421">
    <property type="entry name" value="PyrdxlP-dep_Trfase_major"/>
</dbReference>
<keyword evidence="4" id="KW-0456">Lyase</keyword>
<gene>
    <name evidence="6" type="ORF">ACFOUW_12750</name>
</gene>
<organism evidence="6 7">
    <name type="scientific">Tenggerimyces flavus</name>
    <dbReference type="NCBI Taxonomy" id="1708749"/>
    <lineage>
        <taxon>Bacteria</taxon>
        <taxon>Bacillati</taxon>
        <taxon>Actinomycetota</taxon>
        <taxon>Actinomycetes</taxon>
        <taxon>Propionibacteriales</taxon>
        <taxon>Nocardioidaceae</taxon>
        <taxon>Tenggerimyces</taxon>
    </lineage>
</organism>
<proteinExistence type="inferred from homology"/>
<feature type="domain" description="Aromatic amino acid beta-eliminating lyase/threonine aldolase" evidence="5">
    <location>
        <begin position="51"/>
        <end position="423"/>
    </location>
</feature>
<protein>
    <submittedName>
        <fullName evidence="6">Tryptophanase</fullName>
    </submittedName>
</protein>
<dbReference type="PIRSF" id="PIRSF001386">
    <property type="entry name" value="Trpase"/>
    <property type="match status" value="1"/>
</dbReference>
<dbReference type="InterPro" id="IPR001597">
    <property type="entry name" value="ArAA_b-elim_lyase/Thr_aldolase"/>
</dbReference>
<dbReference type="EMBL" id="JBHRZH010000009">
    <property type="protein sequence ID" value="MFC3761707.1"/>
    <property type="molecule type" value="Genomic_DNA"/>
</dbReference>
<dbReference type="PANTHER" id="PTHR32325">
    <property type="entry name" value="BETA-ELIMINATING LYASE-LIKE PROTEIN-RELATED"/>
    <property type="match status" value="1"/>
</dbReference>
<keyword evidence="3" id="KW-0663">Pyridoxal phosphate</keyword>
<dbReference type="PANTHER" id="PTHR32325:SF4">
    <property type="entry name" value="TRYPTOPHANASE"/>
    <property type="match status" value="1"/>
</dbReference>
<dbReference type="Gene3D" id="3.90.1150.10">
    <property type="entry name" value="Aspartate Aminotransferase, domain 1"/>
    <property type="match status" value="1"/>
</dbReference>
<dbReference type="Proteomes" id="UP001595699">
    <property type="component" value="Unassembled WGS sequence"/>
</dbReference>
<accession>A0ABV7Y9Y6</accession>
<evidence type="ECO:0000259" key="5">
    <source>
        <dbReference type="Pfam" id="PF01212"/>
    </source>
</evidence>
<keyword evidence="7" id="KW-1185">Reference proteome</keyword>
<dbReference type="InterPro" id="IPR015422">
    <property type="entry name" value="PyrdxlP-dep_Trfase_small"/>
</dbReference>
<evidence type="ECO:0000313" key="7">
    <source>
        <dbReference type="Proteomes" id="UP001595699"/>
    </source>
</evidence>
<name>A0ABV7Y9Y6_9ACTN</name>
<evidence type="ECO:0000256" key="1">
    <source>
        <dbReference type="ARBA" id="ARBA00001933"/>
    </source>
</evidence>
<dbReference type="Gene3D" id="3.40.640.10">
    <property type="entry name" value="Type I PLP-dependent aspartate aminotransferase-like (Major domain)"/>
    <property type="match status" value="1"/>
</dbReference>